<name>A0A9D4AKJ0_9ROSI</name>
<dbReference type="Proteomes" id="UP000828251">
    <property type="component" value="Unassembled WGS sequence"/>
</dbReference>
<evidence type="ECO:0000313" key="2">
    <source>
        <dbReference type="EMBL" id="KAH1129512.1"/>
    </source>
</evidence>
<accession>A0A9D4AKJ0</accession>
<keyword evidence="1" id="KW-0472">Membrane</keyword>
<dbReference type="AlphaFoldDB" id="A0A9D4AKJ0"/>
<keyword evidence="1" id="KW-1133">Transmembrane helix</keyword>
<keyword evidence="1" id="KW-0812">Transmembrane</keyword>
<proteinExistence type="predicted"/>
<feature type="transmembrane region" description="Helical" evidence="1">
    <location>
        <begin position="28"/>
        <end position="50"/>
    </location>
</feature>
<gene>
    <name evidence="2" type="ORF">J1N35_000890</name>
</gene>
<keyword evidence="3" id="KW-1185">Reference proteome</keyword>
<evidence type="ECO:0000256" key="1">
    <source>
        <dbReference type="SAM" id="Phobius"/>
    </source>
</evidence>
<comment type="caution">
    <text evidence="2">The sequence shown here is derived from an EMBL/GenBank/DDBJ whole genome shotgun (WGS) entry which is preliminary data.</text>
</comment>
<protein>
    <submittedName>
        <fullName evidence="2">Uncharacterized protein</fullName>
    </submittedName>
</protein>
<organism evidence="2 3">
    <name type="scientific">Gossypium stocksii</name>
    <dbReference type="NCBI Taxonomy" id="47602"/>
    <lineage>
        <taxon>Eukaryota</taxon>
        <taxon>Viridiplantae</taxon>
        <taxon>Streptophyta</taxon>
        <taxon>Embryophyta</taxon>
        <taxon>Tracheophyta</taxon>
        <taxon>Spermatophyta</taxon>
        <taxon>Magnoliopsida</taxon>
        <taxon>eudicotyledons</taxon>
        <taxon>Gunneridae</taxon>
        <taxon>Pentapetalae</taxon>
        <taxon>rosids</taxon>
        <taxon>malvids</taxon>
        <taxon>Malvales</taxon>
        <taxon>Malvaceae</taxon>
        <taxon>Malvoideae</taxon>
        <taxon>Gossypium</taxon>
    </lineage>
</organism>
<dbReference type="EMBL" id="JAIQCV010000001">
    <property type="protein sequence ID" value="KAH1129512.1"/>
    <property type="molecule type" value="Genomic_DNA"/>
</dbReference>
<sequence>MPQEELRCIGKQCVVYCEVRSSRNSGYGYIFCVLAAQVLYTWFISIVSMSKEGSSKVSMKVPAEYERDFTTPKFKQRKVSVVRDFPPGCRRGTASDFRLHRQIAVNQFNQCKYSQFLS</sequence>
<evidence type="ECO:0000313" key="3">
    <source>
        <dbReference type="Proteomes" id="UP000828251"/>
    </source>
</evidence>
<reference evidence="2 3" key="1">
    <citation type="journal article" date="2021" name="Plant Biotechnol. J.">
        <title>Multi-omics assisted identification of the key and species-specific regulatory components of drought-tolerant mechanisms in Gossypium stocksii.</title>
        <authorList>
            <person name="Yu D."/>
            <person name="Ke L."/>
            <person name="Zhang D."/>
            <person name="Wu Y."/>
            <person name="Sun Y."/>
            <person name="Mei J."/>
            <person name="Sun J."/>
            <person name="Sun Y."/>
        </authorList>
    </citation>
    <scope>NUCLEOTIDE SEQUENCE [LARGE SCALE GENOMIC DNA]</scope>
    <source>
        <strain evidence="3">cv. E1</strain>
        <tissue evidence="2">Leaf</tissue>
    </source>
</reference>